<dbReference type="AlphaFoldDB" id="A0A1G8GPB7"/>
<protein>
    <submittedName>
        <fullName evidence="1">Uncharacterized protein</fullName>
    </submittedName>
</protein>
<evidence type="ECO:0000313" key="1">
    <source>
        <dbReference type="EMBL" id="SDH96229.1"/>
    </source>
</evidence>
<evidence type="ECO:0000313" key="2">
    <source>
        <dbReference type="Proteomes" id="UP000183255"/>
    </source>
</evidence>
<name>A0A1G8GPB7_9CLOT</name>
<dbReference type="Proteomes" id="UP000183255">
    <property type="component" value="Unassembled WGS sequence"/>
</dbReference>
<reference evidence="1 2" key="1">
    <citation type="submission" date="2016-10" db="EMBL/GenBank/DDBJ databases">
        <authorList>
            <person name="de Groot N.N."/>
        </authorList>
    </citation>
    <scope>NUCLEOTIDE SEQUENCE [LARGE SCALE GENOMIC DNA]</scope>
    <source>
        <strain evidence="1 2">CGMCC 1.5058</strain>
    </source>
</reference>
<proteinExistence type="predicted"/>
<dbReference type="RefSeq" id="WP_031573226.1">
    <property type="nucleotide sequence ID" value="NZ_DAMBCI010000014.1"/>
</dbReference>
<organism evidence="1 2">
    <name type="scientific">Proteiniclasticum ruminis</name>
    <dbReference type="NCBI Taxonomy" id="398199"/>
    <lineage>
        <taxon>Bacteria</taxon>
        <taxon>Bacillati</taxon>
        <taxon>Bacillota</taxon>
        <taxon>Clostridia</taxon>
        <taxon>Eubacteriales</taxon>
        <taxon>Clostridiaceae</taxon>
        <taxon>Proteiniclasticum</taxon>
    </lineage>
</organism>
<accession>A0A1G8GPB7</accession>
<dbReference type="EMBL" id="FNDZ01000001">
    <property type="protein sequence ID" value="SDH96229.1"/>
    <property type="molecule type" value="Genomic_DNA"/>
</dbReference>
<gene>
    <name evidence="1" type="ORF">SAMN05421804_101325</name>
</gene>
<sequence length="103" mass="12433">MKKLIKDIIELDKAARTELEQIKEELDKVPAYVASQRPLIETKYKRDIEQHLTELKGKLQAEYDDKVIQTSVKYEKSLEKLRNQYKYNRERWLKEIFENCIDS</sequence>